<evidence type="ECO:0000313" key="3">
    <source>
        <dbReference type="Proteomes" id="UP000299102"/>
    </source>
</evidence>
<keyword evidence="3" id="KW-1185">Reference proteome</keyword>
<name>A0A4C1SZN6_EUMVA</name>
<sequence>MFRKICLKFVLFFVEEFHHARKPALQQRFTVYEDAIRLQDIHGHSQPYGSHQYVSNHLKGNRIYNEGGTGLTEEREGSGPPELSLTRRKTTEEAATSARPNKEAAMRRRTRACLYERAATPAGARRLQPDDLAAGDARGPFRKLRS</sequence>
<reference evidence="2 3" key="1">
    <citation type="journal article" date="2019" name="Commun. Biol.">
        <title>The bagworm genome reveals a unique fibroin gene that provides high tensile strength.</title>
        <authorList>
            <person name="Kono N."/>
            <person name="Nakamura H."/>
            <person name="Ohtoshi R."/>
            <person name="Tomita M."/>
            <person name="Numata K."/>
            <person name="Arakawa K."/>
        </authorList>
    </citation>
    <scope>NUCLEOTIDE SEQUENCE [LARGE SCALE GENOMIC DNA]</scope>
</reference>
<dbReference type="AlphaFoldDB" id="A0A4C1SZN6"/>
<protein>
    <submittedName>
        <fullName evidence="2">Uncharacterized protein</fullName>
    </submittedName>
</protein>
<dbReference type="Proteomes" id="UP000299102">
    <property type="component" value="Unassembled WGS sequence"/>
</dbReference>
<evidence type="ECO:0000313" key="2">
    <source>
        <dbReference type="EMBL" id="GBP07672.1"/>
    </source>
</evidence>
<dbReference type="EMBL" id="BGZK01000027">
    <property type="protein sequence ID" value="GBP07672.1"/>
    <property type="molecule type" value="Genomic_DNA"/>
</dbReference>
<evidence type="ECO:0000256" key="1">
    <source>
        <dbReference type="SAM" id="MobiDB-lite"/>
    </source>
</evidence>
<accession>A0A4C1SZN6</accession>
<organism evidence="2 3">
    <name type="scientific">Eumeta variegata</name>
    <name type="common">Bagworm moth</name>
    <name type="synonym">Eumeta japonica</name>
    <dbReference type="NCBI Taxonomy" id="151549"/>
    <lineage>
        <taxon>Eukaryota</taxon>
        <taxon>Metazoa</taxon>
        <taxon>Ecdysozoa</taxon>
        <taxon>Arthropoda</taxon>
        <taxon>Hexapoda</taxon>
        <taxon>Insecta</taxon>
        <taxon>Pterygota</taxon>
        <taxon>Neoptera</taxon>
        <taxon>Endopterygota</taxon>
        <taxon>Lepidoptera</taxon>
        <taxon>Glossata</taxon>
        <taxon>Ditrysia</taxon>
        <taxon>Tineoidea</taxon>
        <taxon>Psychidae</taxon>
        <taxon>Oiketicinae</taxon>
        <taxon>Eumeta</taxon>
    </lineage>
</organism>
<comment type="caution">
    <text evidence="2">The sequence shown here is derived from an EMBL/GenBank/DDBJ whole genome shotgun (WGS) entry which is preliminary data.</text>
</comment>
<proteinExistence type="predicted"/>
<gene>
    <name evidence="2" type="ORF">EVAR_2788_1</name>
</gene>
<feature type="region of interest" description="Disordered" evidence="1">
    <location>
        <begin position="64"/>
        <end position="146"/>
    </location>
</feature>